<organism evidence="3 4">
    <name type="scientific">Olea europaea subsp. europaea</name>
    <dbReference type="NCBI Taxonomy" id="158383"/>
    <lineage>
        <taxon>Eukaryota</taxon>
        <taxon>Viridiplantae</taxon>
        <taxon>Streptophyta</taxon>
        <taxon>Embryophyta</taxon>
        <taxon>Tracheophyta</taxon>
        <taxon>Spermatophyta</taxon>
        <taxon>Magnoliopsida</taxon>
        <taxon>eudicotyledons</taxon>
        <taxon>Gunneridae</taxon>
        <taxon>Pentapetalae</taxon>
        <taxon>asterids</taxon>
        <taxon>lamiids</taxon>
        <taxon>Lamiales</taxon>
        <taxon>Oleaceae</taxon>
        <taxon>Oleeae</taxon>
        <taxon>Olea</taxon>
    </lineage>
</organism>
<feature type="domain" description="Nematode resistance protein-like HSPRO1 N-terminal" evidence="2">
    <location>
        <begin position="1"/>
        <end position="198"/>
    </location>
</feature>
<dbReference type="Pfam" id="PF07231">
    <property type="entry name" value="Hs1pro-1_N"/>
    <property type="match status" value="1"/>
</dbReference>
<dbReference type="InterPro" id="IPR009869">
    <property type="entry name" value="HSPRO1_N"/>
</dbReference>
<keyword evidence="4" id="KW-1185">Reference proteome</keyword>
<dbReference type="GO" id="GO:0046872">
    <property type="term" value="F:metal ion binding"/>
    <property type="evidence" value="ECO:0007669"/>
    <property type="project" value="InterPro"/>
</dbReference>
<sequence length="466" mass="53038">MVDLDCKTKMISSQMQSRSPKLSNKLNISIPTPQVRVAELTAASDSACSSYENYLRLQELKKLWSSKEFPEWKDELVLKPAVMGLEITFRFISTVLSDHRPYANRREWKRRLLALTTSEIEIIALLCEDDVETRGAIPIVDLTSSDGVLARENSSAEVWKMSDETTVVSRVSEASLLPRLAAWHKSEEVAKKILYSIECEMQGIPYTLGLGEPNLAGKPSFNYDAVCKPNELHALKKCPSDNADMDLENQTLYATHQILESWICVSKQILERILSRIKSRSFENASSDCWILEKVWKLLKEIEDLHLLMDPDDFLRLKNRLSIKATSESDFFCFRSRELVEITKLSKDLKHEVPTILDVEVDPKGGPRIQEAAMKLYRKKAEFAKIHLLQAMQAVEMAVKSFYFSYKQLVTIVMGSLEAMGNRAFVNVDSGDLLGQIYLEPTYFPSLDAAKTFLDSWGHERGRYSS</sequence>
<evidence type="ECO:0000259" key="2">
    <source>
        <dbReference type="Pfam" id="PF07231"/>
    </source>
</evidence>
<dbReference type="InterPro" id="IPR037217">
    <property type="entry name" value="Trp/Indoleamine_2_3_dOase-like"/>
</dbReference>
<dbReference type="GO" id="GO:0006952">
    <property type="term" value="P:defense response"/>
    <property type="evidence" value="ECO:0007669"/>
    <property type="project" value="InterPro"/>
</dbReference>
<evidence type="ECO:0000259" key="1">
    <source>
        <dbReference type="Pfam" id="PF07014"/>
    </source>
</evidence>
<proteinExistence type="predicted"/>
<dbReference type="OrthoDB" id="188455at2759"/>
<dbReference type="GO" id="GO:0020037">
    <property type="term" value="F:heme binding"/>
    <property type="evidence" value="ECO:0007669"/>
    <property type="project" value="InterPro"/>
</dbReference>
<name>A0A8S0TBV1_OLEEU</name>
<reference evidence="3 4" key="1">
    <citation type="submission" date="2019-12" db="EMBL/GenBank/DDBJ databases">
        <authorList>
            <person name="Alioto T."/>
            <person name="Alioto T."/>
            <person name="Gomez Garrido J."/>
        </authorList>
    </citation>
    <scope>NUCLEOTIDE SEQUENCE [LARGE SCALE GENOMIC DNA]</scope>
</reference>
<dbReference type="SUPFAM" id="SSF140959">
    <property type="entry name" value="Indolic compounds 2,3-dioxygenase-like"/>
    <property type="match status" value="1"/>
</dbReference>
<dbReference type="EMBL" id="CACTIH010005853">
    <property type="protein sequence ID" value="CAA3002596.1"/>
    <property type="molecule type" value="Genomic_DNA"/>
</dbReference>
<gene>
    <name evidence="3" type="ORF">OLEA9_A007960</name>
</gene>
<evidence type="ECO:0000313" key="4">
    <source>
        <dbReference type="Proteomes" id="UP000594638"/>
    </source>
</evidence>
<accession>A0A8S0TBV1</accession>
<dbReference type="Pfam" id="PF07014">
    <property type="entry name" value="Hs1pro-1_C"/>
    <property type="match status" value="1"/>
</dbReference>
<protein>
    <submittedName>
        <fullName evidence="3">Nematode resistance -like HSPRO2</fullName>
    </submittedName>
</protein>
<dbReference type="PANTHER" id="PTHR34795:SF1">
    <property type="entry name" value="NEMATODE RESISTANCE PROTEIN-LIKE HSPRO1"/>
    <property type="match status" value="1"/>
</dbReference>
<evidence type="ECO:0000313" key="3">
    <source>
        <dbReference type="EMBL" id="CAA3002596.1"/>
    </source>
</evidence>
<dbReference type="Proteomes" id="UP000594638">
    <property type="component" value="Unassembled WGS sequence"/>
</dbReference>
<dbReference type="InterPro" id="IPR009743">
    <property type="entry name" value="Hs1pro-1_C"/>
</dbReference>
<dbReference type="PANTHER" id="PTHR34795">
    <property type="entry name" value="NEMATODE RESISTANCE PROTEIN-LIKE HSPRO1"/>
    <property type="match status" value="1"/>
</dbReference>
<dbReference type="InterPro" id="IPR038759">
    <property type="entry name" value="HSPRO1/HSPRO2"/>
</dbReference>
<feature type="domain" description="Hs1pro-1 C-terminal" evidence="1">
    <location>
        <begin position="201"/>
        <end position="456"/>
    </location>
</feature>
<dbReference type="AlphaFoldDB" id="A0A8S0TBV1"/>
<comment type="caution">
    <text evidence="3">The sequence shown here is derived from an EMBL/GenBank/DDBJ whole genome shotgun (WGS) entry which is preliminary data.</text>
</comment>
<dbReference type="Gramene" id="OE9A007960T1">
    <property type="protein sequence ID" value="OE9A007960C1"/>
    <property type="gene ID" value="OE9A007960"/>
</dbReference>
<dbReference type="GO" id="GO:0019441">
    <property type="term" value="P:L-tryptophan catabolic process to kynurenine"/>
    <property type="evidence" value="ECO:0007669"/>
    <property type="project" value="InterPro"/>
</dbReference>